<evidence type="ECO:0000256" key="3">
    <source>
        <dbReference type="ARBA" id="ARBA00022438"/>
    </source>
</evidence>
<reference evidence="16 17" key="1">
    <citation type="submission" date="2015-07" db="EMBL/GenBank/DDBJ databases">
        <title>Genome analysis of myxobacterium Chondromyces crocatus Cm c5 reveals a high potential for natural compound synthesis and the genetic basis for the loss of fruiting body formation.</title>
        <authorList>
            <person name="Zaburannyi N."/>
            <person name="Bunk B."/>
            <person name="Maier J."/>
            <person name="Overmann J."/>
            <person name="Mueller R."/>
        </authorList>
    </citation>
    <scope>NUCLEOTIDE SEQUENCE [LARGE SCALE GENOMIC DNA]</scope>
    <source>
        <strain evidence="16 17">Cm c5</strain>
    </source>
</reference>
<dbReference type="GO" id="GO:0043171">
    <property type="term" value="P:peptide catabolic process"/>
    <property type="evidence" value="ECO:0007669"/>
    <property type="project" value="TreeGrafter"/>
</dbReference>
<evidence type="ECO:0000256" key="10">
    <source>
        <dbReference type="RuleBase" id="RU364040"/>
    </source>
</evidence>
<dbReference type="Proteomes" id="UP000067626">
    <property type="component" value="Chromosome"/>
</dbReference>
<feature type="signal peptide" evidence="12">
    <location>
        <begin position="1"/>
        <end position="23"/>
    </location>
</feature>
<evidence type="ECO:0000313" key="17">
    <source>
        <dbReference type="Proteomes" id="UP000067626"/>
    </source>
</evidence>
<keyword evidence="6 10" id="KW-0378">Hydrolase</keyword>
<sequence length="919" mass="99032">MPSQGARLRPVTCRAALAVLALAAGCSYSNDITRAPPPKPPVQRSEVAAPATYASGRLPGTARPLHYALSLSIDPTKERFYGDVTIDIEVPVKTESLVLHGRELTIARSEVVLDGELLPARVVPRKAPGNKGSPEELVLSLSRPLPPGQAQIRIAYSAPLDSQPAGLYRVEEAGASYVFTQLQPTDARRLFPCFDEPSFKVPFDVKVTTPKGNLVVSNTPETDHTEPEDGRGSTFTFATTPPLPTYLLALGVGPFELREGPRGAVPLRVITPRGKADAGQMVLETAAAHLKVVAATLDQPFPFPKLDLLAVPELGFGAMESAGLVSFREDLVLLDATTASTSARRGMEEAVAHAMAHQWFGNLVTAAWWDDLWLHEGFAAWMKAEVLDTWRPATNARAAALEERSRAMNLDLLDATAPARPAVTSTSEAKEALAPFTGEKGGAVLAMLESWVGATPFRDGVRAYIKTHALGSATTDDLLTSLSSVSGQDAAAVASPFLDRAGVPLVRAELACEGGKPPRVTLSQIRLRATLPTSREPVKEGPFRIPVCIGYDGEGKMGPACQLLDKATGEVALPEGRCPRWIHPNPVGAGYYRFALPTAQLAALSANTQALDVRGRIGLIENTWALVQSGELGAEVLLELLSGLKRERHRLVVEAMIRALRGLSDTVVEEGFRPGFQGFASSLLLPIARELGWETRKTDTDDQRLLRRDTLEALLVLTEDPWLFTDAERKAAAFLKDPRAAGGSAAAIALRASTRRAGEARFRQLTTALKSASTLENRQTILEAMGSFADPALLRRALDWTLSGGVTTQDGAVVFRAATVWPAARPHVVAWLKEHLADLKGKLADTELVRTTEVLGTLCEEEPREEAARFFKEALLDVEGADRPLQQTLSAAAACVAMRQREAPLLTKRLSNWPRSARP</sequence>
<evidence type="ECO:0000256" key="4">
    <source>
        <dbReference type="ARBA" id="ARBA00022670"/>
    </source>
</evidence>
<evidence type="ECO:0000256" key="5">
    <source>
        <dbReference type="ARBA" id="ARBA00022723"/>
    </source>
</evidence>
<evidence type="ECO:0000256" key="9">
    <source>
        <dbReference type="PIRSR" id="PIRSR634016-3"/>
    </source>
</evidence>
<dbReference type="CDD" id="cd09601">
    <property type="entry name" value="M1_APN-Q_like"/>
    <property type="match status" value="1"/>
</dbReference>
<feature type="binding site" evidence="9">
    <location>
        <position position="357"/>
    </location>
    <ligand>
        <name>Zn(2+)</name>
        <dbReference type="ChEBI" id="CHEBI:29105"/>
        <note>catalytic</note>
    </ligand>
</feature>
<dbReference type="InterPro" id="IPR001930">
    <property type="entry name" value="Peptidase_M1"/>
</dbReference>
<evidence type="ECO:0000259" key="14">
    <source>
        <dbReference type="Pfam" id="PF11838"/>
    </source>
</evidence>
<dbReference type="AlphaFoldDB" id="A0A0K1E7L8"/>
<comment type="catalytic activity">
    <reaction evidence="1">
        <text>Release of an N-terminal amino acid, Xaa-|-Yaa- from a peptide, amide or arylamide. Xaa is preferably Ala, but may be most amino acids including Pro (slow action). When a terminal hydrophobic residue is followed by a prolyl residue, the two may be released as an intact Xaa-Pro dipeptide.</text>
        <dbReference type="EC" id="3.4.11.2"/>
    </reaction>
</comment>
<dbReference type="InterPro" id="IPR045357">
    <property type="entry name" value="Aminopeptidase_N-like_N"/>
</dbReference>
<name>A0A0K1E7L8_CHOCO</name>
<organism evidence="16 17">
    <name type="scientific">Chondromyces crocatus</name>
    <dbReference type="NCBI Taxonomy" id="52"/>
    <lineage>
        <taxon>Bacteria</taxon>
        <taxon>Pseudomonadati</taxon>
        <taxon>Myxococcota</taxon>
        <taxon>Polyangia</taxon>
        <taxon>Polyangiales</taxon>
        <taxon>Polyangiaceae</taxon>
        <taxon>Chondromyces</taxon>
    </lineage>
</organism>
<dbReference type="PANTHER" id="PTHR11533:SF174">
    <property type="entry name" value="PUROMYCIN-SENSITIVE AMINOPEPTIDASE-RELATED"/>
    <property type="match status" value="1"/>
</dbReference>
<dbReference type="Gene3D" id="1.25.50.20">
    <property type="match status" value="1"/>
</dbReference>
<dbReference type="Pfam" id="PF17900">
    <property type="entry name" value="Peptidase_M1_N"/>
    <property type="match status" value="1"/>
</dbReference>
<keyword evidence="8 10" id="KW-0482">Metalloprotease</keyword>
<keyword evidence="3 10" id="KW-0031">Aminopeptidase</keyword>
<dbReference type="KEGG" id="ccro:CMC5_010020"/>
<evidence type="ECO:0000256" key="1">
    <source>
        <dbReference type="ARBA" id="ARBA00000098"/>
    </source>
</evidence>
<feature type="compositionally biased region" description="Basic and acidic residues" evidence="11">
    <location>
        <begin position="221"/>
        <end position="231"/>
    </location>
</feature>
<dbReference type="SUPFAM" id="SSF55486">
    <property type="entry name" value="Metalloproteases ('zincins'), catalytic domain"/>
    <property type="match status" value="1"/>
</dbReference>
<feature type="domain" description="Aminopeptidase N-like N-terminal" evidence="15">
    <location>
        <begin position="64"/>
        <end position="247"/>
    </location>
</feature>
<dbReference type="PROSITE" id="PS51257">
    <property type="entry name" value="PROKAR_LIPOPROTEIN"/>
    <property type="match status" value="1"/>
</dbReference>
<dbReference type="InterPro" id="IPR034016">
    <property type="entry name" value="M1_APN-typ"/>
</dbReference>
<comment type="cofactor">
    <cofactor evidence="9 10">
        <name>Zn(2+)</name>
        <dbReference type="ChEBI" id="CHEBI:29105"/>
    </cofactor>
    <text evidence="9 10">Binds 1 zinc ion per subunit.</text>
</comment>
<dbReference type="GO" id="GO:0042277">
    <property type="term" value="F:peptide binding"/>
    <property type="evidence" value="ECO:0007669"/>
    <property type="project" value="TreeGrafter"/>
</dbReference>
<dbReference type="Pfam" id="PF01433">
    <property type="entry name" value="Peptidase_M1"/>
    <property type="match status" value="1"/>
</dbReference>
<evidence type="ECO:0000256" key="2">
    <source>
        <dbReference type="ARBA" id="ARBA00010136"/>
    </source>
</evidence>
<dbReference type="Pfam" id="PF11838">
    <property type="entry name" value="ERAP1_C"/>
    <property type="match status" value="1"/>
</dbReference>
<keyword evidence="17" id="KW-1185">Reference proteome</keyword>
<proteinExistence type="inferred from homology"/>
<keyword evidence="12" id="KW-0732">Signal</keyword>
<feature type="domain" description="Peptidase M1 membrane alanine aminopeptidase" evidence="13">
    <location>
        <begin position="283"/>
        <end position="494"/>
    </location>
</feature>
<evidence type="ECO:0000256" key="8">
    <source>
        <dbReference type="ARBA" id="ARBA00023049"/>
    </source>
</evidence>
<dbReference type="GO" id="GO:0016285">
    <property type="term" value="F:alanyl aminopeptidase activity"/>
    <property type="evidence" value="ECO:0007669"/>
    <property type="project" value="UniProtKB-EC"/>
</dbReference>
<dbReference type="GO" id="GO:0006508">
    <property type="term" value="P:proteolysis"/>
    <property type="evidence" value="ECO:0007669"/>
    <property type="project" value="UniProtKB-KW"/>
</dbReference>
<dbReference type="InterPro" id="IPR024571">
    <property type="entry name" value="ERAP1-like_C_dom"/>
</dbReference>
<dbReference type="InterPro" id="IPR014782">
    <property type="entry name" value="Peptidase_M1_dom"/>
</dbReference>
<dbReference type="SUPFAM" id="SSF63737">
    <property type="entry name" value="Leukotriene A4 hydrolase N-terminal domain"/>
    <property type="match status" value="1"/>
</dbReference>
<feature type="chain" id="PRO_5005458988" description="Aminopeptidase" evidence="12">
    <location>
        <begin position="24"/>
        <end position="919"/>
    </location>
</feature>
<dbReference type="PRINTS" id="PR00756">
    <property type="entry name" value="ALADIPTASE"/>
</dbReference>
<dbReference type="Gene3D" id="1.10.390.10">
    <property type="entry name" value="Neutral Protease Domain 2"/>
    <property type="match status" value="1"/>
</dbReference>
<evidence type="ECO:0000259" key="13">
    <source>
        <dbReference type="Pfam" id="PF01433"/>
    </source>
</evidence>
<dbReference type="PANTHER" id="PTHR11533">
    <property type="entry name" value="PROTEASE M1 ZINC METALLOPROTEASE"/>
    <property type="match status" value="1"/>
</dbReference>
<evidence type="ECO:0000256" key="6">
    <source>
        <dbReference type="ARBA" id="ARBA00022801"/>
    </source>
</evidence>
<dbReference type="STRING" id="52.CMC5_010020"/>
<evidence type="ECO:0000256" key="12">
    <source>
        <dbReference type="SAM" id="SignalP"/>
    </source>
</evidence>
<dbReference type="InterPro" id="IPR042097">
    <property type="entry name" value="Aminopeptidase_N-like_N_sf"/>
</dbReference>
<dbReference type="InterPro" id="IPR050344">
    <property type="entry name" value="Peptidase_M1_aminopeptidases"/>
</dbReference>
<keyword evidence="7 9" id="KW-0862">Zinc</keyword>
<feature type="region of interest" description="Disordered" evidence="11">
    <location>
        <begin position="214"/>
        <end position="236"/>
    </location>
</feature>
<feature type="binding site" evidence="9">
    <location>
        <position position="353"/>
    </location>
    <ligand>
        <name>Zn(2+)</name>
        <dbReference type="ChEBI" id="CHEBI:29105"/>
        <note>catalytic</note>
    </ligand>
</feature>
<keyword evidence="5 9" id="KW-0479">Metal-binding</keyword>
<evidence type="ECO:0000256" key="11">
    <source>
        <dbReference type="SAM" id="MobiDB-lite"/>
    </source>
</evidence>
<keyword evidence="4 10" id="KW-0645">Protease</keyword>
<dbReference type="GO" id="GO:0070006">
    <property type="term" value="F:metalloaminopeptidase activity"/>
    <property type="evidence" value="ECO:0007669"/>
    <property type="project" value="TreeGrafter"/>
</dbReference>
<dbReference type="GO" id="GO:0008270">
    <property type="term" value="F:zinc ion binding"/>
    <property type="evidence" value="ECO:0007669"/>
    <property type="project" value="UniProtKB-UniRule"/>
</dbReference>
<evidence type="ECO:0000256" key="7">
    <source>
        <dbReference type="ARBA" id="ARBA00022833"/>
    </source>
</evidence>
<dbReference type="GO" id="GO:0005737">
    <property type="term" value="C:cytoplasm"/>
    <property type="evidence" value="ECO:0007669"/>
    <property type="project" value="TreeGrafter"/>
</dbReference>
<dbReference type="PATRIC" id="fig|52.7.peg.1073"/>
<feature type="binding site" evidence="9">
    <location>
        <position position="376"/>
    </location>
    <ligand>
        <name>Zn(2+)</name>
        <dbReference type="ChEBI" id="CHEBI:29105"/>
        <note>catalytic</note>
    </ligand>
</feature>
<dbReference type="GO" id="GO:0016020">
    <property type="term" value="C:membrane"/>
    <property type="evidence" value="ECO:0007669"/>
    <property type="project" value="TreeGrafter"/>
</dbReference>
<comment type="similarity">
    <text evidence="2 10">Belongs to the peptidase M1 family.</text>
</comment>
<gene>
    <name evidence="16" type="ORF">CMC5_010020</name>
</gene>
<dbReference type="EMBL" id="CP012159">
    <property type="protein sequence ID" value="AKT36881.1"/>
    <property type="molecule type" value="Genomic_DNA"/>
</dbReference>
<accession>A0A0K1E7L8</accession>
<dbReference type="GO" id="GO:0005615">
    <property type="term" value="C:extracellular space"/>
    <property type="evidence" value="ECO:0007669"/>
    <property type="project" value="TreeGrafter"/>
</dbReference>
<feature type="domain" description="ERAP1-like C-terminal" evidence="14">
    <location>
        <begin position="581"/>
        <end position="891"/>
    </location>
</feature>
<dbReference type="InterPro" id="IPR027268">
    <property type="entry name" value="Peptidase_M4/M1_CTD_sf"/>
</dbReference>
<dbReference type="RefSeq" id="WP_050429328.1">
    <property type="nucleotide sequence ID" value="NZ_CP012159.1"/>
</dbReference>
<protein>
    <recommendedName>
        <fullName evidence="10">Aminopeptidase</fullName>
        <ecNumber evidence="10">3.4.11.-</ecNumber>
    </recommendedName>
</protein>
<evidence type="ECO:0000259" key="15">
    <source>
        <dbReference type="Pfam" id="PF17900"/>
    </source>
</evidence>
<evidence type="ECO:0000313" key="16">
    <source>
        <dbReference type="EMBL" id="AKT36881.1"/>
    </source>
</evidence>
<dbReference type="EC" id="3.4.11.-" evidence="10"/>
<dbReference type="Gene3D" id="2.60.40.1730">
    <property type="entry name" value="tricorn interacting facor f3 domain"/>
    <property type="match status" value="1"/>
</dbReference>